<keyword evidence="1" id="KW-0812">Transmembrane</keyword>
<dbReference type="Gene3D" id="1.20.58.1610">
    <property type="entry name" value="NADH:ubiquinone/plastoquinone oxidoreductase, chain 3"/>
    <property type="match status" value="1"/>
</dbReference>
<keyword evidence="1" id="KW-0472">Membrane</keyword>
<dbReference type="Proteomes" id="UP000183245">
    <property type="component" value="Unassembled WGS sequence"/>
</dbReference>
<protein>
    <recommendedName>
        <fullName evidence="4">NADH-quinone oxidoreductase subunit</fullName>
    </recommendedName>
</protein>
<feature type="transmembrane region" description="Helical" evidence="1">
    <location>
        <begin position="86"/>
        <end position="105"/>
    </location>
</feature>
<evidence type="ECO:0000313" key="2">
    <source>
        <dbReference type="EMBL" id="OIP97192.1"/>
    </source>
</evidence>
<evidence type="ECO:0008006" key="4">
    <source>
        <dbReference type="Google" id="ProtNLM"/>
    </source>
</evidence>
<organism evidence="2 3">
    <name type="scientific">Candidatus Wirthbacteria bacterium CG2_30_54_11</name>
    <dbReference type="NCBI Taxonomy" id="1817892"/>
    <lineage>
        <taxon>Bacteria</taxon>
        <taxon>Candidatus Wirthbacteria</taxon>
    </lineage>
</organism>
<proteinExistence type="predicted"/>
<comment type="caution">
    <text evidence="2">The sequence shown here is derived from an EMBL/GenBank/DDBJ whole genome shotgun (WGS) entry which is preliminary data.</text>
</comment>
<dbReference type="STRING" id="1817892.AUK40_03685"/>
<dbReference type="InterPro" id="IPR038430">
    <property type="entry name" value="NDAH_ubi_oxred_su3_sf"/>
</dbReference>
<dbReference type="EMBL" id="MNZT01000063">
    <property type="protein sequence ID" value="OIP97192.1"/>
    <property type="molecule type" value="Genomic_DNA"/>
</dbReference>
<gene>
    <name evidence="2" type="ORF">AUK40_03685</name>
</gene>
<reference evidence="2 3" key="1">
    <citation type="journal article" date="2016" name="Environ. Microbiol.">
        <title>Genomic resolution of a cold subsurface aquifer community provides metabolic insights for novel microbes adapted to high CO concentrations.</title>
        <authorList>
            <person name="Probst A.J."/>
            <person name="Castelle C.J."/>
            <person name="Singh A."/>
            <person name="Brown C.T."/>
            <person name="Anantharaman K."/>
            <person name="Sharon I."/>
            <person name="Hug L.A."/>
            <person name="Burstein D."/>
            <person name="Emerson J.B."/>
            <person name="Thomas B.C."/>
            <person name="Banfield J.F."/>
        </authorList>
    </citation>
    <scope>NUCLEOTIDE SEQUENCE [LARGE SCALE GENOMIC DNA]</scope>
    <source>
        <strain evidence="2">CG2_30_54_11</strain>
    </source>
</reference>
<accession>A0A1J5J134</accession>
<evidence type="ECO:0000256" key="1">
    <source>
        <dbReference type="SAM" id="Phobius"/>
    </source>
</evidence>
<sequence>MDILLSPPVTFAFFSLVGIALYGFGRLLAPPFTPTTEKITSYAGGENIQNQRAPFSYQDFFRTALFYTVMEVGAFVIATIPTGQSALWAIVYLVVISVSVATLTFKYD</sequence>
<feature type="transmembrane region" description="Helical" evidence="1">
    <location>
        <begin position="60"/>
        <end position="80"/>
    </location>
</feature>
<feature type="transmembrane region" description="Helical" evidence="1">
    <location>
        <begin position="12"/>
        <end position="29"/>
    </location>
</feature>
<evidence type="ECO:0000313" key="3">
    <source>
        <dbReference type="Proteomes" id="UP000183245"/>
    </source>
</evidence>
<name>A0A1J5J134_9BACT</name>
<dbReference type="AlphaFoldDB" id="A0A1J5J134"/>
<keyword evidence="1" id="KW-1133">Transmembrane helix</keyword>